<evidence type="ECO:0000313" key="4">
    <source>
        <dbReference type="Proteomes" id="UP000431826"/>
    </source>
</evidence>
<dbReference type="InterPro" id="IPR041685">
    <property type="entry name" value="AAA_GajA/Old/RecF-like"/>
</dbReference>
<dbReference type="AlphaFoldDB" id="A0A640UKM8"/>
<name>A0A640UKM8_9ACTN</name>
<dbReference type="SUPFAM" id="SSF52540">
    <property type="entry name" value="P-loop containing nucleoside triphosphate hydrolases"/>
    <property type="match status" value="1"/>
</dbReference>
<dbReference type="Pfam" id="PF13175">
    <property type="entry name" value="AAA_15"/>
    <property type="match status" value="1"/>
</dbReference>
<evidence type="ECO:0000313" key="3">
    <source>
        <dbReference type="EMBL" id="GFE36648.1"/>
    </source>
</evidence>
<keyword evidence="4" id="KW-1185">Reference proteome</keyword>
<dbReference type="InterPro" id="IPR051396">
    <property type="entry name" value="Bact_Antivir_Def_Nuclease"/>
</dbReference>
<feature type="compositionally biased region" description="Polar residues" evidence="1">
    <location>
        <begin position="284"/>
        <end position="295"/>
    </location>
</feature>
<dbReference type="Gene3D" id="3.40.50.300">
    <property type="entry name" value="P-loop containing nucleotide triphosphate hydrolases"/>
    <property type="match status" value="2"/>
</dbReference>
<gene>
    <name evidence="3" type="ORF">Stube_13210</name>
</gene>
<dbReference type="InterPro" id="IPR027417">
    <property type="entry name" value="P-loop_NTPase"/>
</dbReference>
<feature type="domain" description="Endonuclease GajA/Old nuclease/RecF-like AAA" evidence="2">
    <location>
        <begin position="333"/>
        <end position="378"/>
    </location>
</feature>
<accession>A0A640UKM8</accession>
<evidence type="ECO:0000256" key="1">
    <source>
        <dbReference type="SAM" id="MobiDB-lite"/>
    </source>
</evidence>
<dbReference type="PANTHER" id="PTHR43581">
    <property type="entry name" value="ATP/GTP PHOSPHATASE"/>
    <property type="match status" value="1"/>
</dbReference>
<comment type="caution">
    <text evidence="3">The sequence shown here is derived from an EMBL/GenBank/DDBJ whole genome shotgun (WGS) entry which is preliminary data.</text>
</comment>
<dbReference type="Proteomes" id="UP000431826">
    <property type="component" value="Unassembled WGS sequence"/>
</dbReference>
<dbReference type="EMBL" id="BLIR01000001">
    <property type="protein sequence ID" value="GFE36648.1"/>
    <property type="molecule type" value="Genomic_DNA"/>
</dbReference>
<dbReference type="PANTHER" id="PTHR43581:SF4">
    <property type="entry name" value="ATP_GTP PHOSPHATASE"/>
    <property type="match status" value="1"/>
</dbReference>
<feature type="region of interest" description="Disordered" evidence="1">
    <location>
        <begin position="277"/>
        <end position="306"/>
    </location>
</feature>
<evidence type="ECO:0000259" key="2">
    <source>
        <dbReference type="Pfam" id="PF13175"/>
    </source>
</evidence>
<reference evidence="3 4" key="1">
    <citation type="submission" date="2019-12" db="EMBL/GenBank/DDBJ databases">
        <title>Whole genome shotgun sequence of Streptomyces tubercidicus NBRC 13090.</title>
        <authorList>
            <person name="Ichikawa N."/>
            <person name="Kimura A."/>
            <person name="Kitahashi Y."/>
            <person name="Komaki H."/>
            <person name="Tamura T."/>
        </authorList>
    </citation>
    <scope>NUCLEOTIDE SEQUENCE [LARGE SCALE GENOMIC DNA]</scope>
    <source>
        <strain evidence="3 4">NBRC 13090</strain>
    </source>
</reference>
<sequence length="444" mass="49282">MHLSRIKVCGLRASAKDELVCELPGRFSVLIGANGAGNSTIADALYLAHPSRFPAFPRQSSSALGPREVTRSIDVEYSLGPDAAAEGRLGQQLHQAQYQSLGTVAKRWSVSLNRKLGTISPKVDLLHGMGQELDPFKLIYLPAWRHPLDELARREARMLIELLRAQQQRLNGSRSLVPLRVRASNLLEELAKDDIIDALEERIRGHLATLSAGVNPQWPYIRGQVVDDSYLARVLELMLAVMEGRTTARPLEVSGLGYVNLLHIAVTLAAIPDSSEHPLMESVQEPSQREQSTSGIEPVSEEAEEQQVRESLVQAQAEADSEEDSFFPATPFHVTLVIEEPEAHLHPQLQHALTRYLRKTVKARPELQVILSSHATDVITSCDPEQLVVVRQTDCGRVCRTVANVVPTKHRKATLRMTRLHLDASRSAALFAERLVLGRFLRII</sequence>
<organism evidence="3 4">
    <name type="scientific">Streptomyces tubercidicus</name>
    <dbReference type="NCBI Taxonomy" id="47759"/>
    <lineage>
        <taxon>Bacteria</taxon>
        <taxon>Bacillati</taxon>
        <taxon>Actinomycetota</taxon>
        <taxon>Actinomycetes</taxon>
        <taxon>Kitasatosporales</taxon>
        <taxon>Streptomycetaceae</taxon>
        <taxon>Streptomyces</taxon>
    </lineage>
</organism>
<proteinExistence type="predicted"/>
<protein>
    <recommendedName>
        <fullName evidence="2">Endonuclease GajA/Old nuclease/RecF-like AAA domain-containing protein</fullName>
    </recommendedName>
</protein>